<dbReference type="InterPro" id="IPR000276">
    <property type="entry name" value="GPCR_Rhodpsn"/>
</dbReference>
<dbReference type="GO" id="GO:0005310">
    <property type="term" value="F:dicarboxylic acid transmembrane transporter activity"/>
    <property type="evidence" value="ECO:0007669"/>
    <property type="project" value="UniProtKB-ARBA"/>
</dbReference>
<dbReference type="PANTHER" id="PTHR10283">
    <property type="entry name" value="SOLUTE CARRIER FAMILY 13 MEMBER"/>
    <property type="match status" value="1"/>
</dbReference>
<dbReference type="SUPFAM" id="SSF81321">
    <property type="entry name" value="Family A G protein-coupled receptor-like"/>
    <property type="match status" value="1"/>
</dbReference>
<evidence type="ECO:0000256" key="1">
    <source>
        <dbReference type="ARBA" id="ARBA00004141"/>
    </source>
</evidence>
<dbReference type="Pfam" id="PF00001">
    <property type="entry name" value="7tm_1"/>
    <property type="match status" value="1"/>
</dbReference>
<dbReference type="GO" id="GO:0015556">
    <property type="term" value="F:C4-dicarboxylate transmembrane transporter activity"/>
    <property type="evidence" value="ECO:0007669"/>
    <property type="project" value="UniProtKB-ARBA"/>
</dbReference>
<feature type="transmembrane region" description="Helical" evidence="6">
    <location>
        <begin position="50"/>
        <end position="75"/>
    </location>
</feature>
<feature type="transmembrane region" description="Helical" evidence="6">
    <location>
        <begin position="377"/>
        <end position="401"/>
    </location>
</feature>
<feature type="transmembrane region" description="Helical" evidence="6">
    <location>
        <begin position="348"/>
        <end position="365"/>
    </location>
</feature>
<feature type="transmembrane region" description="Helical" evidence="6">
    <location>
        <begin position="184"/>
        <end position="205"/>
    </location>
</feature>
<organism evidence="8 9">
    <name type="scientific">Mytilus coruscus</name>
    <name type="common">Sea mussel</name>
    <dbReference type="NCBI Taxonomy" id="42192"/>
    <lineage>
        <taxon>Eukaryota</taxon>
        <taxon>Metazoa</taxon>
        <taxon>Spiralia</taxon>
        <taxon>Lophotrochozoa</taxon>
        <taxon>Mollusca</taxon>
        <taxon>Bivalvia</taxon>
        <taxon>Autobranchia</taxon>
        <taxon>Pteriomorphia</taxon>
        <taxon>Mytilida</taxon>
        <taxon>Mytiloidea</taxon>
        <taxon>Mytilidae</taxon>
        <taxon>Mytilinae</taxon>
        <taxon>Mytilus</taxon>
    </lineage>
</organism>
<evidence type="ECO:0000313" key="8">
    <source>
        <dbReference type="EMBL" id="CAC5393884.1"/>
    </source>
</evidence>
<feature type="transmembrane region" description="Helical" evidence="6">
    <location>
        <begin position="621"/>
        <end position="639"/>
    </location>
</feature>
<sequence length="845" mass="94591">MLNSTSYLVGNRTPSFTVAILEVIGIIFLNIVVLLVSYKIPIVARNQLHIFYTFLGVSDFLNGVLLLVTSFSYYFENADCFHNYYICMSVVVSANAQLTTTGYLLLLLTFVKCFSIISPLKSLQYVSREMAICSSAGVWIFSYTIITIPSILWRRDEFYLPEEECDLIMVYHNKLKKWMFLAKFVSGTFYVVLLILNFLIVVKIFKRNSQVGIEKVQVLDTGPSVSDSDGPKDDERISTSSKKVMKSLEVDSKDIGGLSCGLCCRLSCGIRCGLSCGQKVPKGRASKRKHMHKSGINTYDFKKTKSFKAYLTVLMHVGFKFVCGLPAAICVANKELRFIYINDRRVRFGTIFVFLGGMSVAVCIEKWNIHRRFALKLLLLLGTSTKWLTFGFMVTTAFMSMWVSNTATTSMMIPIGQAVLVELVRVRKRKSINQEEKDIGEQMDEKIDNLEENDSKMKLIKSNKDSDTFEFEKLDTESKNLCKLVCLCICYSANCGGIGTLTGTGPNLVLKGQLDQLAGGSSGISFATWFIFGFPITVVSVLINWVVLQIMFFGWRGPFTKAKTSENPEKIKMILQKQYESLGEINFAQKAVCVHFVMLVLLWFSLEPEFVPGWGHFFKKGYVSDAVPGMIIAASLFIFPSKRRSKTETGEDDTKEIPPLLDWQTFVQKIPWGVTLLLGGGFALAFACQESGLSLWLGAQLSVFRDVPVWIMISIICTIVSFTTEVISNTATCTIVLPVLANMAAGMHLHPTYLMLPASVACSFAFMLPVSTPPNTIAFSYGYLKVTDMMKVGVFLNFICVVIVTVAINTYGAAFFNLHEYPDWELLSDRTMNLNITNINSTLLQ</sequence>
<reference evidence="8 9" key="1">
    <citation type="submission" date="2020-06" db="EMBL/GenBank/DDBJ databases">
        <authorList>
            <person name="Li R."/>
            <person name="Bekaert M."/>
        </authorList>
    </citation>
    <scope>NUCLEOTIDE SEQUENCE [LARGE SCALE GENOMIC DNA]</scope>
    <source>
        <strain evidence="9">wild</strain>
    </source>
</reference>
<comment type="subcellular location">
    <subcellularLocation>
        <location evidence="1">Membrane</location>
        <topology evidence="1">Multi-pass membrane protein</topology>
    </subcellularLocation>
</comment>
<accession>A0A6J8CFS7</accession>
<dbReference type="PANTHER" id="PTHR10283:SF82">
    <property type="entry name" value="SOLUTE CARRIER FAMILY 13 MEMBER 2"/>
    <property type="match status" value="1"/>
</dbReference>
<dbReference type="Gene3D" id="1.20.1070.10">
    <property type="entry name" value="Rhodopsin 7-helix transmembrane proteins"/>
    <property type="match status" value="1"/>
</dbReference>
<feature type="domain" description="G-protein coupled receptors family 1 profile" evidence="7">
    <location>
        <begin position="29"/>
        <end position="329"/>
    </location>
</feature>
<evidence type="ECO:0000256" key="6">
    <source>
        <dbReference type="SAM" id="Phobius"/>
    </source>
</evidence>
<evidence type="ECO:0000259" key="7">
    <source>
        <dbReference type="PROSITE" id="PS50262"/>
    </source>
</evidence>
<evidence type="ECO:0000256" key="3">
    <source>
        <dbReference type="ARBA" id="ARBA00022692"/>
    </source>
</evidence>
<feature type="transmembrane region" description="Helical" evidence="6">
    <location>
        <begin position="707"/>
        <end position="740"/>
    </location>
</feature>
<protein>
    <submittedName>
        <fullName evidence="8">SLC13A2_3_5</fullName>
    </submittedName>
</protein>
<dbReference type="Proteomes" id="UP000507470">
    <property type="component" value="Unassembled WGS sequence"/>
</dbReference>
<dbReference type="GO" id="GO:0004930">
    <property type="term" value="F:G protein-coupled receptor activity"/>
    <property type="evidence" value="ECO:0007669"/>
    <property type="project" value="InterPro"/>
</dbReference>
<feature type="transmembrane region" description="Helical" evidence="6">
    <location>
        <begin position="407"/>
        <end position="424"/>
    </location>
</feature>
<feature type="transmembrane region" description="Helical" evidence="6">
    <location>
        <begin position="792"/>
        <end position="816"/>
    </location>
</feature>
<evidence type="ECO:0000256" key="5">
    <source>
        <dbReference type="ARBA" id="ARBA00023136"/>
    </source>
</evidence>
<keyword evidence="3 6" id="KW-0812">Transmembrane</keyword>
<feature type="transmembrane region" description="Helical" evidence="6">
    <location>
        <begin position="523"/>
        <end position="547"/>
    </location>
</feature>
<feature type="transmembrane region" description="Helical" evidence="6">
    <location>
        <begin position="16"/>
        <end position="38"/>
    </location>
</feature>
<feature type="transmembrane region" description="Helical" evidence="6">
    <location>
        <begin position="481"/>
        <end position="503"/>
    </location>
</feature>
<dbReference type="InterPro" id="IPR017452">
    <property type="entry name" value="GPCR_Rhodpsn_7TM"/>
</dbReference>
<dbReference type="GO" id="GO:0005886">
    <property type="term" value="C:plasma membrane"/>
    <property type="evidence" value="ECO:0007669"/>
    <property type="project" value="TreeGrafter"/>
</dbReference>
<dbReference type="OrthoDB" id="6493944at2759"/>
<gene>
    <name evidence="8" type="ORF">MCOR_28697</name>
</gene>
<evidence type="ECO:0000256" key="2">
    <source>
        <dbReference type="ARBA" id="ARBA00006772"/>
    </source>
</evidence>
<dbReference type="PROSITE" id="PS50262">
    <property type="entry name" value="G_PROTEIN_RECEP_F1_2"/>
    <property type="match status" value="1"/>
</dbReference>
<keyword evidence="4 6" id="KW-1133">Transmembrane helix</keyword>
<keyword evidence="9" id="KW-1185">Reference proteome</keyword>
<dbReference type="Pfam" id="PF00939">
    <property type="entry name" value="Na_sulph_symp"/>
    <property type="match status" value="1"/>
</dbReference>
<name>A0A6J8CFS7_MYTCO</name>
<feature type="transmembrane region" description="Helical" evidence="6">
    <location>
        <begin position="752"/>
        <end position="772"/>
    </location>
</feature>
<comment type="similarity">
    <text evidence="2">Belongs to the SLC13A/DASS transporter (TC 2.A.47) family. NADC subfamily.</text>
</comment>
<feature type="transmembrane region" description="Helical" evidence="6">
    <location>
        <begin position="132"/>
        <end position="153"/>
    </location>
</feature>
<evidence type="ECO:0000313" key="9">
    <source>
        <dbReference type="Proteomes" id="UP000507470"/>
    </source>
</evidence>
<dbReference type="EMBL" id="CACVKT020005228">
    <property type="protein sequence ID" value="CAC5393884.1"/>
    <property type="molecule type" value="Genomic_DNA"/>
</dbReference>
<feature type="transmembrane region" description="Helical" evidence="6">
    <location>
        <begin position="309"/>
        <end position="328"/>
    </location>
</feature>
<proteinExistence type="inferred from homology"/>
<dbReference type="AlphaFoldDB" id="A0A6J8CFS7"/>
<feature type="transmembrane region" description="Helical" evidence="6">
    <location>
        <begin position="102"/>
        <end position="120"/>
    </location>
</feature>
<keyword evidence="5 6" id="KW-0472">Membrane</keyword>
<feature type="transmembrane region" description="Helical" evidence="6">
    <location>
        <begin position="670"/>
        <end position="687"/>
    </location>
</feature>
<dbReference type="InterPro" id="IPR001898">
    <property type="entry name" value="SLC13A/DASS"/>
</dbReference>
<evidence type="ECO:0000256" key="4">
    <source>
        <dbReference type="ARBA" id="ARBA00022989"/>
    </source>
</evidence>
<feature type="transmembrane region" description="Helical" evidence="6">
    <location>
        <begin position="587"/>
        <end position="606"/>
    </location>
</feature>